<reference evidence="3 4" key="1">
    <citation type="submission" date="2017-09" db="EMBL/GenBank/DDBJ databases">
        <title>Depth-based differentiation of microbial function through sediment-hosted aquifers and enrichment of novel symbionts in the deep terrestrial subsurface.</title>
        <authorList>
            <person name="Probst A.J."/>
            <person name="Ladd B."/>
            <person name="Jarett J.K."/>
            <person name="Geller-Mcgrath D.E."/>
            <person name="Sieber C.M."/>
            <person name="Emerson J.B."/>
            <person name="Anantharaman K."/>
            <person name="Thomas B.C."/>
            <person name="Malmstrom R."/>
            <person name="Stieglmeier M."/>
            <person name="Klingl A."/>
            <person name="Woyke T."/>
            <person name="Ryan C.M."/>
            <person name="Banfield J.F."/>
        </authorList>
    </citation>
    <scope>NUCLEOTIDE SEQUENCE [LARGE SCALE GENOMIC DNA]</scope>
    <source>
        <strain evidence="3">CG11_big_fil_rev_8_21_14_0_20_40_12</strain>
    </source>
</reference>
<feature type="non-terminal residue" evidence="3">
    <location>
        <position position="160"/>
    </location>
</feature>
<dbReference type="AlphaFoldDB" id="A0A2H0KJA9"/>
<dbReference type="Pfam" id="PF10531">
    <property type="entry name" value="SLBB"/>
    <property type="match status" value="1"/>
</dbReference>
<feature type="transmembrane region" description="Helical" evidence="1">
    <location>
        <begin position="32"/>
        <end position="51"/>
    </location>
</feature>
<dbReference type="InterPro" id="IPR019554">
    <property type="entry name" value="Soluble_ligand-bd"/>
</dbReference>
<evidence type="ECO:0000313" key="3">
    <source>
        <dbReference type="EMBL" id="PIQ70474.1"/>
    </source>
</evidence>
<gene>
    <name evidence="3" type="ORF">COV89_00180</name>
</gene>
<name>A0A2H0KJA9_9BACT</name>
<comment type="caution">
    <text evidence="3">The sequence shown here is derived from an EMBL/GenBank/DDBJ whole genome shotgun (WGS) entry which is preliminary data.</text>
</comment>
<evidence type="ECO:0000259" key="2">
    <source>
        <dbReference type="Pfam" id="PF10531"/>
    </source>
</evidence>
<keyword evidence="1" id="KW-0472">Membrane</keyword>
<dbReference type="EMBL" id="PCVI01000004">
    <property type="protein sequence ID" value="PIQ70474.1"/>
    <property type="molecule type" value="Genomic_DNA"/>
</dbReference>
<sequence>MDREIIDVGLGDKEGKVERKFLLEEFLENNKFTIGILLLGIILVGAGVLGFKVINFSGNQPEVQILGEENTDNSGKEELVVEISGEIQKPGVYNLTSGSRINDLLIAAGGLSVNADRDWVVKNVNLAQKLTDGAKIFIPAVGENSQTDNQAVEGKININT</sequence>
<dbReference type="Gene3D" id="3.10.560.10">
    <property type="entry name" value="Outer membrane lipoprotein wza domain like"/>
    <property type="match status" value="1"/>
</dbReference>
<keyword evidence="1" id="KW-1133">Transmembrane helix</keyword>
<proteinExistence type="predicted"/>
<accession>A0A2H0KJA9</accession>
<keyword evidence="1" id="KW-0812">Transmembrane</keyword>
<protein>
    <recommendedName>
        <fullName evidence="2">Soluble ligand binding domain-containing protein</fullName>
    </recommendedName>
</protein>
<organism evidence="3 4">
    <name type="scientific">Candidatus Shapirobacteria bacterium CG11_big_fil_rev_8_21_14_0_20_40_12</name>
    <dbReference type="NCBI Taxonomy" id="1974889"/>
    <lineage>
        <taxon>Bacteria</taxon>
        <taxon>Candidatus Shapironibacteriota</taxon>
    </lineage>
</organism>
<feature type="domain" description="Soluble ligand binding" evidence="2">
    <location>
        <begin position="80"/>
        <end position="135"/>
    </location>
</feature>
<dbReference type="Proteomes" id="UP000231371">
    <property type="component" value="Unassembled WGS sequence"/>
</dbReference>
<evidence type="ECO:0000256" key="1">
    <source>
        <dbReference type="SAM" id="Phobius"/>
    </source>
</evidence>
<evidence type="ECO:0000313" key="4">
    <source>
        <dbReference type="Proteomes" id="UP000231371"/>
    </source>
</evidence>